<dbReference type="EMBL" id="KN740544">
    <property type="protein sequence ID" value="KIH53714.1"/>
    <property type="molecule type" value="Genomic_DNA"/>
</dbReference>
<dbReference type="AlphaFoldDB" id="A0A0C2G457"/>
<dbReference type="GO" id="GO:0003676">
    <property type="term" value="F:nucleic acid binding"/>
    <property type="evidence" value="ECO:0007669"/>
    <property type="project" value="InterPro"/>
</dbReference>
<dbReference type="SUPFAM" id="SSF53098">
    <property type="entry name" value="Ribonuclease H-like"/>
    <property type="match status" value="1"/>
</dbReference>
<proteinExistence type="predicted"/>
<dbReference type="InterPro" id="IPR040676">
    <property type="entry name" value="DUF5641"/>
</dbReference>
<dbReference type="Pfam" id="PF18701">
    <property type="entry name" value="DUF5641"/>
    <property type="match status" value="1"/>
</dbReference>
<feature type="domain" description="Integrase zinc-binding" evidence="1">
    <location>
        <begin position="85"/>
        <end position="136"/>
    </location>
</feature>
<evidence type="ECO:0000313" key="3">
    <source>
        <dbReference type="EMBL" id="KIH53714.1"/>
    </source>
</evidence>
<dbReference type="OrthoDB" id="5952779at2759"/>
<dbReference type="Gene3D" id="1.10.340.70">
    <property type="match status" value="1"/>
</dbReference>
<evidence type="ECO:0000259" key="2">
    <source>
        <dbReference type="Pfam" id="PF18701"/>
    </source>
</evidence>
<evidence type="ECO:0000313" key="4">
    <source>
        <dbReference type="Proteomes" id="UP000054047"/>
    </source>
</evidence>
<protein>
    <recommendedName>
        <fullName evidence="5">Integrase zinc-binding domain-containing protein</fullName>
    </recommendedName>
</protein>
<evidence type="ECO:0008006" key="5">
    <source>
        <dbReference type="Google" id="ProtNLM"/>
    </source>
</evidence>
<dbReference type="PANTHER" id="PTHR47331">
    <property type="entry name" value="PHD-TYPE DOMAIN-CONTAINING PROTEIN"/>
    <property type="match status" value="1"/>
</dbReference>
<accession>A0A0C2G457</accession>
<name>A0A0C2G457_9BILA</name>
<dbReference type="Pfam" id="PF17921">
    <property type="entry name" value="Integrase_H2C2"/>
    <property type="match status" value="1"/>
</dbReference>
<dbReference type="InterPro" id="IPR041588">
    <property type="entry name" value="Integrase_H2C2"/>
</dbReference>
<evidence type="ECO:0000259" key="1">
    <source>
        <dbReference type="Pfam" id="PF17921"/>
    </source>
</evidence>
<dbReference type="InterPro" id="IPR012337">
    <property type="entry name" value="RNaseH-like_sf"/>
</dbReference>
<gene>
    <name evidence="3" type="ORF">ANCDUO_16153</name>
</gene>
<dbReference type="Gene3D" id="3.30.420.10">
    <property type="entry name" value="Ribonuclease H-like superfamily/Ribonuclease H"/>
    <property type="match status" value="1"/>
</dbReference>
<dbReference type="Proteomes" id="UP000054047">
    <property type="component" value="Unassembled WGS sequence"/>
</dbReference>
<dbReference type="InterPro" id="IPR036397">
    <property type="entry name" value="RNaseH_sf"/>
</dbReference>
<organism evidence="3 4">
    <name type="scientific">Ancylostoma duodenale</name>
    <dbReference type="NCBI Taxonomy" id="51022"/>
    <lineage>
        <taxon>Eukaryota</taxon>
        <taxon>Metazoa</taxon>
        <taxon>Ecdysozoa</taxon>
        <taxon>Nematoda</taxon>
        <taxon>Chromadorea</taxon>
        <taxon>Rhabditida</taxon>
        <taxon>Rhabditina</taxon>
        <taxon>Rhabditomorpha</taxon>
        <taxon>Strongyloidea</taxon>
        <taxon>Ancylostomatidae</taxon>
        <taxon>Ancylostomatinae</taxon>
        <taxon>Ancylostoma</taxon>
    </lineage>
</organism>
<feature type="domain" description="DUF5641" evidence="2">
    <location>
        <begin position="314"/>
        <end position="406"/>
    </location>
</feature>
<keyword evidence="4" id="KW-1185">Reference proteome</keyword>
<sequence length="406" mass="47134">MFQRLPALNAATSKHELTRPELREAKNCVIRDHQRTLVTEHSKKSQKDSNIQEDEQGILRRFGRLQHVDISSTAITPIYVAPKIALARLIIWKAHSQYHCGTAHTMSTVRETFWIPKLRQQVSQVIKKCVPCQKFNNLPYRSPSMENLPGRLVQKAHPFEHIGLDYFGPLTVSNNANDSSKTYGCIFTCATTRLIHLELVEDMTTDKFLNALRRFFARRGVPKTITCKNAPIFLLGKKILHDAVKQLMENTEEERWDQQPSLRAIDFLRRDIILDFLSDQVETSQKDPTYHTPEEARALETQYDAENALKSSFKLTENFWKIWSAQYLTRLREHHKLHMDSKREISAETVEGTVVLLWEASQARNTWSIGRIVELHKNPSDTIREVFVKLANKHRLRRPINRVIPL</sequence>
<reference evidence="3 4" key="1">
    <citation type="submission" date="2013-12" db="EMBL/GenBank/DDBJ databases">
        <title>Draft genome of the parsitic nematode Ancylostoma duodenale.</title>
        <authorList>
            <person name="Mitreva M."/>
        </authorList>
    </citation>
    <scope>NUCLEOTIDE SEQUENCE [LARGE SCALE GENOMIC DNA]</scope>
    <source>
        <strain evidence="3 4">Zhejiang</strain>
    </source>
</reference>